<keyword evidence="2" id="KW-1185">Reference proteome</keyword>
<evidence type="ECO:0000313" key="2">
    <source>
        <dbReference type="Proteomes" id="UP000032279"/>
    </source>
</evidence>
<dbReference type="EMBL" id="AWTT01000004">
    <property type="protein sequence ID" value="KIS04120.1"/>
    <property type="molecule type" value="Genomic_DNA"/>
</dbReference>
<comment type="caution">
    <text evidence="1">The sequence shown here is derived from an EMBL/GenBank/DDBJ whole genome shotgun (WGS) entry which is preliminary data.</text>
</comment>
<dbReference type="AlphaFoldDB" id="A0A0D1A8J3"/>
<dbReference type="RefSeq" id="WP_044010053.1">
    <property type="nucleotide sequence ID" value="NZ_AWTT01000004.1"/>
</dbReference>
<dbReference type="OrthoDB" id="2248799at2"/>
<sequence>MTNEKYTATEQLHSFSASVKHGLKLGEQYVQLIDQLVDTEDLEKLLTAAQRLANLELDDQFVKFPHQYRSQDYYMLFVSRVLELHSDQSLQLNLSRSSWSLTGQFESIASLTNFEFVLEQSDNGGAFFTETGSNERLFYLNLERRMIRFNNRALVNLFVVQLAESVDSTALEQAVNPLIALTHFLKQDFGFSVDFGILDAANTAQYYLQKGKLSVDIIDKLFVQTEGTDYMLLNMQERVGATLVVESDVKLNLFAQNSDSQQNNNWLFSVLDSREAVSFFDVLVRYPLIRKWYLENRQELEVKSDPLIFAG</sequence>
<proteinExistence type="predicted"/>
<gene>
    <name evidence="1" type="ORF">WDC_0322</name>
</gene>
<organism evidence="1 2">
    <name type="scientific">Paucilactobacillus wasatchensis</name>
    <dbReference type="NCBI Taxonomy" id="1335616"/>
    <lineage>
        <taxon>Bacteria</taxon>
        <taxon>Bacillati</taxon>
        <taxon>Bacillota</taxon>
        <taxon>Bacilli</taxon>
        <taxon>Lactobacillales</taxon>
        <taxon>Lactobacillaceae</taxon>
        <taxon>Paucilactobacillus</taxon>
    </lineage>
</organism>
<name>A0A0D1A8J3_9LACO</name>
<dbReference type="STRING" id="1335616.WDC_0322"/>
<evidence type="ECO:0000313" key="1">
    <source>
        <dbReference type="EMBL" id="KIS04120.1"/>
    </source>
</evidence>
<protein>
    <submittedName>
        <fullName evidence="1">Uncharacterized protein</fullName>
    </submittedName>
</protein>
<accession>A0A0D1A8J3</accession>
<dbReference type="PATRIC" id="fig|1335616.4.peg.323"/>
<dbReference type="Proteomes" id="UP000032279">
    <property type="component" value="Unassembled WGS sequence"/>
</dbReference>
<reference evidence="1 2" key="1">
    <citation type="submission" date="2013-08" db="EMBL/GenBank/DDBJ databases">
        <title>Lactobacillus wasatchii sp. WDC04, a late gas producing bacteria isolated from aged chedder cheese.</title>
        <authorList>
            <person name="Oberg C.J."/>
            <person name="Culumber M."/>
            <person name="McMahon D.J."/>
            <person name="Broadbent J.R."/>
            <person name="Oberg T.S."/>
            <person name="Ortaki F."/>
        </authorList>
    </citation>
    <scope>NUCLEOTIDE SEQUENCE [LARGE SCALE GENOMIC DNA]</scope>
    <source>
        <strain evidence="1 2">WDC04</strain>
    </source>
</reference>